<keyword evidence="1" id="KW-1133">Transmembrane helix</keyword>
<comment type="caution">
    <text evidence="2">The sequence shown here is derived from an EMBL/GenBank/DDBJ whole genome shotgun (WGS) entry which is preliminary data.</text>
</comment>
<feature type="transmembrane region" description="Helical" evidence="1">
    <location>
        <begin position="110"/>
        <end position="129"/>
    </location>
</feature>
<feature type="transmembrane region" description="Helical" evidence="1">
    <location>
        <begin position="160"/>
        <end position="180"/>
    </location>
</feature>
<keyword evidence="3" id="KW-1185">Reference proteome</keyword>
<protein>
    <submittedName>
        <fullName evidence="2">Copper ABC transporter permease</fullName>
    </submittedName>
</protein>
<dbReference type="Pfam" id="PF09586">
    <property type="entry name" value="YfhO"/>
    <property type="match status" value="1"/>
</dbReference>
<feature type="transmembrane region" description="Helical" evidence="1">
    <location>
        <begin position="291"/>
        <end position="312"/>
    </location>
</feature>
<sequence length="890" mass="100729">MISKWKQSFKRDGIYAAASFLIPFFLMFAAYLSLGIYWGSDRSVLASDAFSQFSNFHASFRNALHGEQSLFYTWNASLGINYWSLISYYLGGIFTPLVFFFKNENIPDALYLLTMIKIGAAGLAFWSYGKRTFKIERWSIVALSVAYSLMSFVTAQSELIMWLDIFMYFPLIILGINQIFEKGRSIVLFVSYLLLFISNFYFGFIIGLFSVMYYAVQCVIHSTKWKQTIVPYFTTAILAGLSSMVMILPAVMDLRTNGEKLTEMSRFKTDATSFWDIINKNMIGVFDTTKYGSIPFIYVGLLPLIFCIFYFVTKKIPLKNKLAYGAVFAIIIASFYIDPLNLIWHGLHAPNMFLFRFSFIFSFLVVMLAGYGWEKFRADDKGYLVGTVLILAILFSLGKLTAGEGKYEFVTYQSLLVSILFLAIYLTAILFYQFKKIPMKQLSFLLLLVVIGEAFLNTNFMVNGILKDWNYASRSLYSEPYKDYKKLVDKATAENGDTFYRLESLAPISANDSFNYGFSGISMFSSIRNRHSSAVLDSLGYRSEGTNLNIRYQNNTLFMDSLVGIRHNISNQPVNKFGFKPDGGSGKYQLFQNDLALPLGVMTTTDIYKIKQPTNDNLTAQKDLINQLANYSEGAYFKFVNPVVESSKNTKITKDQNNNITYAELKPNMAKEITYNVAVPGGNQAYISLFPSDFGKLGSSTVTVKSQGTSYNAQIGITGQYYNLGYFPSDATVQFTLTFQGSQDVSFINPPVMLMDTNYYQSAMTQIKQNGVAFKTGNRSAKAKVETPEKKVIFTTIPYDKGWTVKVNGKKVETKPFWDGLLTFEIPAGTSDIKMSYLPVGFIPGLILFFGGIIAFTGYYRWTLHTKQQPLLDPTQSASNLTTRRSRRQK</sequence>
<dbReference type="InterPro" id="IPR018580">
    <property type="entry name" value="Uncharacterised_YfhO"/>
</dbReference>
<feature type="transmembrane region" description="Helical" evidence="1">
    <location>
        <begin position="353"/>
        <end position="371"/>
    </location>
</feature>
<dbReference type="RefSeq" id="WP_125983376.1">
    <property type="nucleotide sequence ID" value="NZ_NGJS01000003.1"/>
</dbReference>
<feature type="transmembrane region" description="Helical" evidence="1">
    <location>
        <begin position="80"/>
        <end position="101"/>
    </location>
</feature>
<dbReference type="EMBL" id="NGJS01000003">
    <property type="protein sequence ID" value="RST99844.1"/>
    <property type="molecule type" value="Genomic_DNA"/>
</dbReference>
<dbReference type="PANTHER" id="PTHR38454:SF1">
    <property type="entry name" value="INTEGRAL MEMBRANE PROTEIN"/>
    <property type="match status" value="1"/>
</dbReference>
<evidence type="ECO:0000313" key="3">
    <source>
        <dbReference type="Proteomes" id="UP000287857"/>
    </source>
</evidence>
<feature type="transmembrane region" description="Helical" evidence="1">
    <location>
        <begin position="228"/>
        <end position="252"/>
    </location>
</feature>
<dbReference type="OrthoDB" id="9815466at2"/>
<name>A0A430A0J5_9ENTE</name>
<feature type="transmembrane region" description="Helical" evidence="1">
    <location>
        <begin position="444"/>
        <end position="466"/>
    </location>
</feature>
<accession>A0A430A0J5</accession>
<feature type="transmembrane region" description="Helical" evidence="1">
    <location>
        <begin position="414"/>
        <end position="432"/>
    </location>
</feature>
<dbReference type="PANTHER" id="PTHR38454">
    <property type="entry name" value="INTEGRAL MEMBRANE PROTEIN-RELATED"/>
    <property type="match status" value="1"/>
</dbReference>
<feature type="transmembrane region" description="Helical" evidence="1">
    <location>
        <begin position="135"/>
        <end position="153"/>
    </location>
</feature>
<keyword evidence="1" id="KW-0472">Membrane</keyword>
<feature type="transmembrane region" description="Helical" evidence="1">
    <location>
        <begin position="12"/>
        <end position="38"/>
    </location>
</feature>
<dbReference type="AlphaFoldDB" id="A0A430A0J5"/>
<proteinExistence type="predicted"/>
<feature type="transmembrane region" description="Helical" evidence="1">
    <location>
        <begin position="186"/>
        <end position="216"/>
    </location>
</feature>
<feature type="transmembrane region" description="Helical" evidence="1">
    <location>
        <begin position="324"/>
        <end position="347"/>
    </location>
</feature>
<evidence type="ECO:0000313" key="2">
    <source>
        <dbReference type="EMBL" id="RST99844.1"/>
    </source>
</evidence>
<gene>
    <name evidence="2" type="ORF">CBF37_03730</name>
</gene>
<feature type="transmembrane region" description="Helical" evidence="1">
    <location>
        <begin position="837"/>
        <end position="860"/>
    </location>
</feature>
<organism evidence="2 3">
    <name type="scientific">Vagococcus vulneris</name>
    <dbReference type="NCBI Taxonomy" id="1977869"/>
    <lineage>
        <taxon>Bacteria</taxon>
        <taxon>Bacillati</taxon>
        <taxon>Bacillota</taxon>
        <taxon>Bacilli</taxon>
        <taxon>Lactobacillales</taxon>
        <taxon>Enterococcaceae</taxon>
        <taxon>Vagococcus</taxon>
    </lineage>
</organism>
<reference evidence="2 3" key="1">
    <citation type="submission" date="2017-05" db="EMBL/GenBank/DDBJ databases">
        <title>Vagococcus spp. assemblies.</title>
        <authorList>
            <person name="Gulvik C.A."/>
        </authorList>
    </citation>
    <scope>NUCLEOTIDE SEQUENCE [LARGE SCALE GENOMIC DNA]</scope>
    <source>
        <strain evidence="2 3">SS1995</strain>
    </source>
</reference>
<keyword evidence="1" id="KW-0812">Transmembrane</keyword>
<dbReference type="Proteomes" id="UP000287857">
    <property type="component" value="Unassembled WGS sequence"/>
</dbReference>
<evidence type="ECO:0000256" key="1">
    <source>
        <dbReference type="SAM" id="Phobius"/>
    </source>
</evidence>
<feature type="transmembrane region" description="Helical" evidence="1">
    <location>
        <begin position="383"/>
        <end position="402"/>
    </location>
</feature>